<dbReference type="InterPro" id="IPR008988">
    <property type="entry name" value="Transcriptional_repressor_C"/>
</dbReference>
<evidence type="ECO:0000313" key="4">
    <source>
        <dbReference type="Proteomes" id="UP000285278"/>
    </source>
</evidence>
<evidence type="ECO:0000256" key="1">
    <source>
        <dbReference type="ARBA" id="ARBA00023004"/>
    </source>
</evidence>
<dbReference type="GO" id="GO:0046914">
    <property type="term" value="F:transition metal ion binding"/>
    <property type="evidence" value="ECO:0007669"/>
    <property type="project" value="InterPro"/>
</dbReference>
<reference evidence="3 4" key="1">
    <citation type="submission" date="2018-09" db="EMBL/GenBank/DDBJ databases">
        <title>Optimization and identification of Corynebacterium falsenii FN1-14 from fish paste.</title>
        <authorList>
            <person name="Daroonpunt R."/>
            <person name="Tanasupawat S."/>
        </authorList>
    </citation>
    <scope>NUCLEOTIDE SEQUENCE [LARGE SCALE GENOMIC DNA]</scope>
    <source>
        <strain evidence="3 4">FN1-14</strain>
    </source>
</reference>
<organism evidence="3 4">
    <name type="scientific">Corynebacterium falsenii</name>
    <dbReference type="NCBI Taxonomy" id="108486"/>
    <lineage>
        <taxon>Bacteria</taxon>
        <taxon>Bacillati</taxon>
        <taxon>Actinomycetota</taxon>
        <taxon>Actinomycetes</taxon>
        <taxon>Mycobacteriales</taxon>
        <taxon>Corynebacteriaceae</taxon>
        <taxon>Corynebacterium</taxon>
    </lineage>
</organism>
<proteinExistence type="predicted"/>
<comment type="caution">
    <text evidence="3">The sequence shown here is derived from an EMBL/GenBank/DDBJ whole genome shotgun (WGS) entry which is preliminary data.</text>
</comment>
<dbReference type="Gene3D" id="2.30.30.90">
    <property type="match status" value="1"/>
</dbReference>
<evidence type="ECO:0000313" key="3">
    <source>
        <dbReference type="EMBL" id="RIX34977.1"/>
    </source>
</evidence>
<keyword evidence="4" id="KW-1185">Reference proteome</keyword>
<gene>
    <name evidence="3" type="ORF">D3M95_05865</name>
</gene>
<feature type="domain" description="Ferrous iron transporter FeoA-like" evidence="2">
    <location>
        <begin position="17"/>
        <end position="92"/>
    </location>
</feature>
<protein>
    <submittedName>
        <fullName evidence="3">Ferrous iron transport protein A</fullName>
    </submittedName>
</protein>
<accession>A0A418Q779</accession>
<dbReference type="AlphaFoldDB" id="A0A418Q779"/>
<dbReference type="Pfam" id="PF04023">
    <property type="entry name" value="FeoA"/>
    <property type="match status" value="1"/>
</dbReference>
<dbReference type="Proteomes" id="UP000285278">
    <property type="component" value="Unassembled WGS sequence"/>
</dbReference>
<keyword evidence="1" id="KW-0408">Iron</keyword>
<dbReference type="SMART" id="SM00899">
    <property type="entry name" value="FeoA"/>
    <property type="match status" value="1"/>
</dbReference>
<dbReference type="InterPro" id="IPR038157">
    <property type="entry name" value="FeoA_core_dom"/>
</dbReference>
<dbReference type="OrthoDB" id="4420166at2"/>
<dbReference type="InterPro" id="IPR007167">
    <property type="entry name" value="Fe-transptr_FeoA-like"/>
</dbReference>
<sequence length="92" mass="9998">MQRPAAERSPIECPTRRTLRDVPVGQAAVIKSYQDAGQGRRQQARRLAELGLRPGVEVTIVQKTSGGGRVIKLGQSRYALDATVLAKFPVEA</sequence>
<dbReference type="EMBL" id="QXJK01000005">
    <property type="protein sequence ID" value="RIX34977.1"/>
    <property type="molecule type" value="Genomic_DNA"/>
</dbReference>
<dbReference type="SUPFAM" id="SSF50037">
    <property type="entry name" value="C-terminal domain of transcriptional repressors"/>
    <property type="match status" value="1"/>
</dbReference>
<evidence type="ECO:0000259" key="2">
    <source>
        <dbReference type="SMART" id="SM00899"/>
    </source>
</evidence>
<name>A0A418Q779_9CORY</name>